<dbReference type="InterPro" id="IPR003137">
    <property type="entry name" value="PA_domain"/>
</dbReference>
<evidence type="ECO:0000313" key="11">
    <source>
        <dbReference type="EMBL" id="AIG55879.1"/>
    </source>
</evidence>
<dbReference type="Gene3D" id="3.50.30.30">
    <property type="match status" value="1"/>
</dbReference>
<comment type="subcellular location">
    <subcellularLocation>
        <location evidence="1">Membrane</location>
    </subcellularLocation>
</comment>
<keyword evidence="7" id="KW-0472">Membrane</keyword>
<evidence type="ECO:0000256" key="4">
    <source>
        <dbReference type="ARBA" id="ARBA00022771"/>
    </source>
</evidence>
<dbReference type="GO" id="GO:0016567">
    <property type="term" value="P:protein ubiquitination"/>
    <property type="evidence" value="ECO:0007669"/>
    <property type="project" value="TreeGrafter"/>
</dbReference>
<evidence type="ECO:0000256" key="3">
    <source>
        <dbReference type="ARBA" id="ARBA00022723"/>
    </source>
</evidence>
<keyword evidence="4 8" id="KW-0863">Zinc-finger</keyword>
<evidence type="ECO:0000256" key="7">
    <source>
        <dbReference type="ARBA" id="ARBA00023136"/>
    </source>
</evidence>
<keyword evidence="6" id="KW-1133">Transmembrane helix</keyword>
<keyword evidence="3" id="KW-0479">Metal-binding</keyword>
<name>A0A0A7CN77_ACHHY</name>
<dbReference type="PROSITE" id="PS50089">
    <property type="entry name" value="ZF_RING_2"/>
    <property type="match status" value="1"/>
</dbReference>
<dbReference type="AlphaFoldDB" id="A0A0A7CN77"/>
<reference evidence="11" key="1">
    <citation type="journal article" date="2014" name="Genome Biol. Evol.">
        <title>The secreted proteins of Achlya hypogyna and Thraustotheca clavata identify the ancestral oomycete secretome and reveal gene acquisitions by horizontal gene transfer.</title>
        <authorList>
            <person name="Misner I."/>
            <person name="Blouin N."/>
            <person name="Leonard G."/>
            <person name="Richards T.A."/>
            <person name="Lane C.E."/>
        </authorList>
    </citation>
    <scope>NUCLEOTIDE SEQUENCE</scope>
    <source>
        <strain evidence="11">ATCC 48635</strain>
    </source>
</reference>
<protein>
    <submittedName>
        <fullName evidence="11">Secreted protein</fullName>
    </submittedName>
</protein>
<dbReference type="Pfam" id="PF02225">
    <property type="entry name" value="PA"/>
    <property type="match status" value="1"/>
</dbReference>
<evidence type="ECO:0000256" key="6">
    <source>
        <dbReference type="ARBA" id="ARBA00022989"/>
    </source>
</evidence>
<dbReference type="Gene3D" id="3.30.40.10">
    <property type="entry name" value="Zinc/RING finger domain, C3HC4 (zinc finger)"/>
    <property type="match status" value="1"/>
</dbReference>
<dbReference type="Pfam" id="PF13639">
    <property type="entry name" value="zf-RING_2"/>
    <property type="match status" value="1"/>
</dbReference>
<proteinExistence type="predicted"/>
<dbReference type="SUPFAM" id="SSF57850">
    <property type="entry name" value="RING/U-box"/>
    <property type="match status" value="1"/>
</dbReference>
<accession>A0A0A7CN77</accession>
<keyword evidence="9" id="KW-0732">Signal</keyword>
<feature type="signal peptide" evidence="9">
    <location>
        <begin position="1"/>
        <end position="16"/>
    </location>
</feature>
<feature type="domain" description="RING-type" evidence="10">
    <location>
        <begin position="273"/>
        <end position="315"/>
    </location>
</feature>
<feature type="chain" id="PRO_5002038124" evidence="9">
    <location>
        <begin position="17"/>
        <end position="323"/>
    </location>
</feature>
<evidence type="ECO:0000256" key="1">
    <source>
        <dbReference type="ARBA" id="ARBA00004370"/>
    </source>
</evidence>
<dbReference type="GO" id="GO:0061630">
    <property type="term" value="F:ubiquitin protein ligase activity"/>
    <property type="evidence" value="ECO:0007669"/>
    <property type="project" value="TreeGrafter"/>
</dbReference>
<sequence>MYLRAAVVAALAPAAALVLEAPADFGARSDLHHQHLVLALASPFDLCAPVPPSYDVRGKLLLATRGDCRFATKTAFAQAANASGLVVMDNADRDSTWMCKVTDHASRWEVRMHSAANDPTLAIPAVFVSHATGTELIAYLGGGDVVVSVNATGEASYHHSAVYTLTKYLEALDLNAQHIRVVNAIVDLCQALLPYMGYVYAVSFAFVLLSCAQAVSSSLYTLVLNWTAGITTYYGTSSDAGGGATAGLVRRMTWRRLRVLQFGEHSSALAMACSICLDDICADHWIKLLACPHVYHQHCIDRWFDQGGDACPLCKRLLVARGD</sequence>
<keyword evidence="5" id="KW-0862">Zinc</keyword>
<dbReference type="PANTHER" id="PTHR45969">
    <property type="entry name" value="RING ZINC FINGER PROTEIN-RELATED"/>
    <property type="match status" value="1"/>
</dbReference>
<dbReference type="GO" id="GO:0008270">
    <property type="term" value="F:zinc ion binding"/>
    <property type="evidence" value="ECO:0007669"/>
    <property type="project" value="UniProtKB-KW"/>
</dbReference>
<evidence type="ECO:0000256" key="2">
    <source>
        <dbReference type="ARBA" id="ARBA00022692"/>
    </source>
</evidence>
<dbReference type="SMART" id="SM00184">
    <property type="entry name" value="RING"/>
    <property type="match status" value="1"/>
</dbReference>
<dbReference type="InterPro" id="IPR001841">
    <property type="entry name" value="Znf_RING"/>
</dbReference>
<dbReference type="EMBL" id="KM038418">
    <property type="protein sequence ID" value="AIG55879.1"/>
    <property type="molecule type" value="Genomic_DNA"/>
</dbReference>
<keyword evidence="2" id="KW-0812">Transmembrane</keyword>
<dbReference type="InterPro" id="IPR013083">
    <property type="entry name" value="Znf_RING/FYVE/PHD"/>
</dbReference>
<evidence type="ECO:0000259" key="10">
    <source>
        <dbReference type="PROSITE" id="PS50089"/>
    </source>
</evidence>
<dbReference type="SUPFAM" id="SSF52025">
    <property type="entry name" value="PA domain"/>
    <property type="match status" value="1"/>
</dbReference>
<evidence type="ECO:0000256" key="5">
    <source>
        <dbReference type="ARBA" id="ARBA00022833"/>
    </source>
</evidence>
<organism evidence="11">
    <name type="scientific">Achlya hypogyna</name>
    <name type="common">Oomycete</name>
    <name type="synonym">Protoachlya hypogyna</name>
    <dbReference type="NCBI Taxonomy" id="1202772"/>
    <lineage>
        <taxon>Eukaryota</taxon>
        <taxon>Sar</taxon>
        <taxon>Stramenopiles</taxon>
        <taxon>Oomycota</taxon>
        <taxon>Saprolegniomycetes</taxon>
        <taxon>Saprolegniales</taxon>
        <taxon>Achlyaceae</taxon>
        <taxon>Achlya</taxon>
    </lineage>
</organism>
<evidence type="ECO:0000256" key="9">
    <source>
        <dbReference type="SAM" id="SignalP"/>
    </source>
</evidence>
<dbReference type="GO" id="GO:0016020">
    <property type="term" value="C:membrane"/>
    <property type="evidence" value="ECO:0007669"/>
    <property type="project" value="UniProtKB-SubCell"/>
</dbReference>
<evidence type="ECO:0000256" key="8">
    <source>
        <dbReference type="PROSITE-ProRule" id="PRU00175"/>
    </source>
</evidence>
<dbReference type="InterPro" id="IPR046450">
    <property type="entry name" value="PA_dom_sf"/>
</dbReference>
<dbReference type="PANTHER" id="PTHR45969:SF69">
    <property type="entry name" value="FINGER DOMAIN PROTEIN, PUTATIVE (AFU_ORTHOLOGUE AFUA_3G12190)-RELATED"/>
    <property type="match status" value="1"/>
</dbReference>